<evidence type="ECO:0000313" key="1">
    <source>
        <dbReference type="EMBL" id="KAE9278026.1"/>
    </source>
</evidence>
<sequence length="82" mass="8653">MFSSISARKAIKSIVIWGLLRPAKAAGKETPTYTAATGNEIVNGGARCPSSPNSTSWTGCPRWCKIATRRNGVAPPAKILIP</sequence>
<name>A0A6G0QAN2_9STRA</name>
<accession>A0A6G0QAN2</accession>
<dbReference type="AlphaFoldDB" id="A0A6G0QAN2"/>
<evidence type="ECO:0000313" key="2">
    <source>
        <dbReference type="Proteomes" id="UP000486351"/>
    </source>
</evidence>
<reference evidence="1 2" key="1">
    <citation type="submission" date="2018-09" db="EMBL/GenBank/DDBJ databases">
        <title>Genomic investigation of the strawberry pathogen Phytophthora fragariae indicates pathogenicity is determined by transcriptional variation in three key races.</title>
        <authorList>
            <person name="Adams T.M."/>
            <person name="Armitage A.D."/>
            <person name="Sobczyk M.K."/>
            <person name="Bates H.J."/>
            <person name="Dunwell J.M."/>
            <person name="Nellist C.F."/>
            <person name="Harrison R.J."/>
        </authorList>
    </citation>
    <scope>NUCLEOTIDE SEQUENCE [LARGE SCALE GENOMIC DNA]</scope>
    <source>
        <strain evidence="1 2">NOV-77</strain>
    </source>
</reference>
<protein>
    <submittedName>
        <fullName evidence="1">Uncharacterized protein</fullName>
    </submittedName>
</protein>
<dbReference type="EMBL" id="QXFY01004358">
    <property type="protein sequence ID" value="KAE9278026.1"/>
    <property type="molecule type" value="Genomic_DNA"/>
</dbReference>
<feature type="non-terminal residue" evidence="1">
    <location>
        <position position="82"/>
    </location>
</feature>
<comment type="caution">
    <text evidence="1">The sequence shown here is derived from an EMBL/GenBank/DDBJ whole genome shotgun (WGS) entry which is preliminary data.</text>
</comment>
<organism evidence="1 2">
    <name type="scientific">Phytophthora fragariae</name>
    <dbReference type="NCBI Taxonomy" id="53985"/>
    <lineage>
        <taxon>Eukaryota</taxon>
        <taxon>Sar</taxon>
        <taxon>Stramenopiles</taxon>
        <taxon>Oomycota</taxon>
        <taxon>Peronosporomycetes</taxon>
        <taxon>Peronosporales</taxon>
        <taxon>Peronosporaceae</taxon>
        <taxon>Phytophthora</taxon>
    </lineage>
</organism>
<dbReference type="Proteomes" id="UP000486351">
    <property type="component" value="Unassembled WGS sequence"/>
</dbReference>
<proteinExistence type="predicted"/>
<gene>
    <name evidence="1" type="ORF">PF008_g28716</name>
</gene>